<dbReference type="NCBIfam" id="TIGR03514">
    <property type="entry name" value="GldB_lipo"/>
    <property type="match status" value="1"/>
</dbReference>
<accession>A0ABT0H8Y2</accession>
<dbReference type="InterPro" id="IPR019853">
    <property type="entry name" value="GldB-like"/>
</dbReference>
<dbReference type="Pfam" id="PF25594">
    <property type="entry name" value="GldB_lipo"/>
    <property type="match status" value="1"/>
</dbReference>
<evidence type="ECO:0000313" key="2">
    <source>
        <dbReference type="Proteomes" id="UP001203687"/>
    </source>
</evidence>
<dbReference type="Proteomes" id="UP001203687">
    <property type="component" value="Unassembled WGS sequence"/>
</dbReference>
<gene>
    <name evidence="1" type="primary">gldB</name>
    <name evidence="1" type="ORF">MUY34_09360</name>
</gene>
<evidence type="ECO:0000313" key="1">
    <source>
        <dbReference type="EMBL" id="MCK8480829.1"/>
    </source>
</evidence>
<comment type="caution">
    <text evidence="1">The sequence shown here is derived from an EMBL/GenBank/DDBJ whole genome shotgun (WGS) entry which is preliminary data.</text>
</comment>
<proteinExistence type="predicted"/>
<dbReference type="PROSITE" id="PS51257">
    <property type="entry name" value="PROKAR_LIPOPROTEIN"/>
    <property type="match status" value="1"/>
</dbReference>
<dbReference type="RefSeq" id="WP_248412847.1">
    <property type="nucleotide sequence ID" value="NZ_JALPQF010000008.1"/>
</dbReference>
<organism evidence="1 2">
    <name type="scientific">Psychroserpens algicola</name>
    <dbReference type="NCBI Taxonomy" id="1719034"/>
    <lineage>
        <taxon>Bacteria</taxon>
        <taxon>Pseudomonadati</taxon>
        <taxon>Bacteroidota</taxon>
        <taxon>Flavobacteriia</taxon>
        <taxon>Flavobacteriales</taxon>
        <taxon>Flavobacteriaceae</taxon>
        <taxon>Psychroserpens</taxon>
    </lineage>
</organism>
<reference evidence="1" key="1">
    <citation type="submission" date="2022-04" db="EMBL/GenBank/DDBJ databases">
        <authorList>
            <person name="Ren T."/>
        </authorList>
    </citation>
    <scope>NUCLEOTIDE SEQUENCE</scope>
    <source>
        <strain evidence="1">F63249</strain>
    </source>
</reference>
<keyword evidence="2" id="KW-1185">Reference proteome</keyword>
<keyword evidence="1" id="KW-0449">Lipoprotein</keyword>
<sequence length="319" mass="37565">MKKIIIFSLLFMSLYSCKDDDKIEAEISKIETNVTVERFDRAFANAKPEDLSELKNAFPFLFSRNIPDDFWIERMRDTNQLHLNAATHEKFGDFKQETHEIRSLFQHLKYYDKTFKEPRIITLTNFVNYREKLIVTDTIVLIAIDNYLGSDHEIYSGIQRYLADNMTPSQIVVDMAKAYSEQQIFQLQKKTLLDEMIYFGKQLYFKDVMIPFKTDAEKIGYRPEQLEFAKANEAMIWTEFVENEMLYDTDSSLPARFIADAPFSKFYLELDSQTPGRLGQYIGWQIVRAYMENNDTSLKEMLQTDAVDIFNKSNYKPPK</sequence>
<name>A0ABT0H8Y2_9FLAO</name>
<protein>
    <submittedName>
        <fullName evidence="1">Gliding motility lipoprotein GldB</fullName>
    </submittedName>
</protein>
<dbReference type="EMBL" id="JALPQF010000008">
    <property type="protein sequence ID" value="MCK8480829.1"/>
    <property type="molecule type" value="Genomic_DNA"/>
</dbReference>